<gene>
    <name evidence="1" type="ORF">NG653_09180</name>
</gene>
<sequence>MKNFALAILALWMTLRPLWPLAEYVMNYEYIATVLCENREVPEMQCNGKCYLSKMLAREQAQDPENPFESPLAKTDHSPIIAVEIPGYSFPGQESGSDPSRLFWGESQLHTFLFVFEVVQPPEGQYRTPGPLAIG</sequence>
<accession>A0ABT1AZL2</accession>
<dbReference type="EMBL" id="JAMXIB010000006">
    <property type="protein sequence ID" value="MCO5725025.1"/>
    <property type="molecule type" value="Genomic_DNA"/>
</dbReference>
<evidence type="ECO:0000313" key="1">
    <source>
        <dbReference type="EMBL" id="MCO5725025.1"/>
    </source>
</evidence>
<dbReference type="Proteomes" id="UP001206312">
    <property type="component" value="Unassembled WGS sequence"/>
</dbReference>
<evidence type="ECO:0000313" key="2">
    <source>
        <dbReference type="Proteomes" id="UP001206312"/>
    </source>
</evidence>
<protein>
    <submittedName>
        <fullName evidence="1">Uncharacterized protein</fullName>
    </submittedName>
</protein>
<name>A0ABT1AZL2_9FLAO</name>
<dbReference type="RefSeq" id="WP_252741401.1">
    <property type="nucleotide sequence ID" value="NZ_JAMXIB010000006.1"/>
</dbReference>
<comment type="caution">
    <text evidence="1">The sequence shown here is derived from an EMBL/GenBank/DDBJ whole genome shotgun (WGS) entry which is preliminary data.</text>
</comment>
<keyword evidence="2" id="KW-1185">Reference proteome</keyword>
<proteinExistence type="predicted"/>
<organism evidence="1 2">
    <name type="scientific">Robiginitalea marina</name>
    <dbReference type="NCBI Taxonomy" id="2954105"/>
    <lineage>
        <taxon>Bacteria</taxon>
        <taxon>Pseudomonadati</taxon>
        <taxon>Bacteroidota</taxon>
        <taxon>Flavobacteriia</taxon>
        <taxon>Flavobacteriales</taxon>
        <taxon>Flavobacteriaceae</taxon>
        <taxon>Robiginitalea</taxon>
    </lineage>
</organism>
<reference evidence="1 2" key="1">
    <citation type="submission" date="2022-06" db="EMBL/GenBank/DDBJ databases">
        <authorList>
            <person name="Xuan X."/>
        </authorList>
    </citation>
    <scope>NUCLEOTIDE SEQUENCE [LARGE SCALE GENOMIC DNA]</scope>
    <source>
        <strain evidence="1 2">2V75</strain>
    </source>
</reference>